<proteinExistence type="predicted"/>
<dbReference type="Gene3D" id="3.40.50.12780">
    <property type="entry name" value="N-terminal domain of ligase-like"/>
    <property type="match status" value="1"/>
</dbReference>
<dbReference type="InterPro" id="IPR020845">
    <property type="entry name" value="AMP-binding_CS"/>
</dbReference>
<feature type="compositionally biased region" description="Basic and acidic residues" evidence="1">
    <location>
        <begin position="519"/>
        <end position="528"/>
    </location>
</feature>
<dbReference type="EMBL" id="JBHSPW010000002">
    <property type="protein sequence ID" value="MFC5892125.1"/>
    <property type="molecule type" value="Genomic_DNA"/>
</dbReference>
<dbReference type="SUPFAM" id="SSF56801">
    <property type="entry name" value="Acetyl-CoA synthetase-like"/>
    <property type="match status" value="1"/>
</dbReference>
<dbReference type="Pfam" id="PF13193">
    <property type="entry name" value="AMP-binding_C"/>
    <property type="match status" value="1"/>
</dbReference>
<dbReference type="InterPro" id="IPR025110">
    <property type="entry name" value="AMP-bd_C"/>
</dbReference>
<evidence type="ECO:0000256" key="1">
    <source>
        <dbReference type="SAM" id="MobiDB-lite"/>
    </source>
</evidence>
<dbReference type="PANTHER" id="PTHR43767:SF1">
    <property type="entry name" value="NONRIBOSOMAL PEPTIDE SYNTHASE PES1 (EUROFUNG)-RELATED"/>
    <property type="match status" value="1"/>
</dbReference>
<evidence type="ECO:0000313" key="4">
    <source>
        <dbReference type="EMBL" id="MFC5892125.1"/>
    </source>
</evidence>
<protein>
    <submittedName>
        <fullName evidence="4">AMP-binding protein</fullName>
    </submittedName>
</protein>
<dbReference type="InterPro" id="IPR050237">
    <property type="entry name" value="ATP-dep_AMP-bd_enzyme"/>
</dbReference>
<dbReference type="InterPro" id="IPR000873">
    <property type="entry name" value="AMP-dep_synth/lig_dom"/>
</dbReference>
<evidence type="ECO:0000313" key="5">
    <source>
        <dbReference type="Proteomes" id="UP001596241"/>
    </source>
</evidence>
<dbReference type="InterPro" id="IPR045851">
    <property type="entry name" value="AMP-bd_C_sf"/>
</dbReference>
<reference evidence="5" key="1">
    <citation type="journal article" date="2019" name="Int. J. Syst. Evol. Microbiol.">
        <title>The Global Catalogue of Microorganisms (GCM) 10K type strain sequencing project: providing services to taxonomists for standard genome sequencing and annotation.</title>
        <authorList>
            <consortium name="The Broad Institute Genomics Platform"/>
            <consortium name="The Broad Institute Genome Sequencing Center for Infectious Disease"/>
            <person name="Wu L."/>
            <person name="Ma J."/>
        </authorList>
    </citation>
    <scope>NUCLEOTIDE SEQUENCE [LARGE SCALE GENOMIC DNA]</scope>
    <source>
        <strain evidence="5">CGMCC 1.15809</strain>
    </source>
</reference>
<dbReference type="PROSITE" id="PS00455">
    <property type="entry name" value="AMP_BINDING"/>
    <property type="match status" value="1"/>
</dbReference>
<evidence type="ECO:0000259" key="2">
    <source>
        <dbReference type="Pfam" id="PF00501"/>
    </source>
</evidence>
<organism evidence="4 5">
    <name type="scientific">Streptomyces ramulosus</name>
    <dbReference type="NCBI Taxonomy" id="47762"/>
    <lineage>
        <taxon>Bacteria</taxon>
        <taxon>Bacillati</taxon>
        <taxon>Actinomycetota</taxon>
        <taxon>Actinomycetes</taxon>
        <taxon>Kitasatosporales</taxon>
        <taxon>Streptomycetaceae</taxon>
        <taxon>Streptomyces</taxon>
    </lineage>
</organism>
<evidence type="ECO:0000259" key="3">
    <source>
        <dbReference type="Pfam" id="PF13193"/>
    </source>
</evidence>
<dbReference type="Pfam" id="PF00501">
    <property type="entry name" value="AMP-binding"/>
    <property type="match status" value="1"/>
</dbReference>
<comment type="caution">
    <text evidence="4">The sequence shown here is derived from an EMBL/GenBank/DDBJ whole genome shotgun (WGS) entry which is preliminary data.</text>
</comment>
<feature type="region of interest" description="Disordered" evidence="1">
    <location>
        <begin position="504"/>
        <end position="528"/>
    </location>
</feature>
<sequence>MSAQDAPGCAELPPESVPDLVTLVERAADRWPDRVAWTFDEYGRDLTFAGVARGVRRTAAELSAAGVGRDARVAVLLRNRPEFPLTWLALAALGAAMVPVNTAYRSHDAAHVLRDSGAQLLVTCKEFRPMAEELLAAVPTLRAVRYVDEVAPPAVPAPVSSGGPCGPDELVNVQYTSGTTGSPKGCLLPHRYWLALAGSLVAEFPHLGPDDTLLTCQPFHYIDPQWNVAAALLAGSRLVVLDRFHPTTFWQKVREHRVTYFYCLGLMPALLLRMPEHPEDRDHRVRAVQCSAIPPALHARLEERWGVPWYEAFGMTETGADLRVGPADHDAAVGSGCIGRPLRHRAVRIAGPDGAALPAHTAGEIQLRGPGMMAGYLGRPDATAAAFADGWFRTGDLGHLDEEGRVHFRGRLKDMIRRSGENVAAAEVEEVLTAHPRVRLAAVVPVADELRGEEIKAYVVPDGDGPAPGPDELAAHCGERLAAFKVPRYWELRDRLPLTPSERVAKGELRKRPAPAGRTYDRQDTVWR</sequence>
<dbReference type="Gene3D" id="3.30.300.30">
    <property type="match status" value="1"/>
</dbReference>
<dbReference type="PANTHER" id="PTHR43767">
    <property type="entry name" value="LONG-CHAIN-FATTY-ACID--COA LIGASE"/>
    <property type="match status" value="1"/>
</dbReference>
<dbReference type="RefSeq" id="WP_345087167.1">
    <property type="nucleotide sequence ID" value="NZ_BAAAWG010000013.1"/>
</dbReference>
<feature type="domain" description="AMP-dependent synthetase/ligase" evidence="2">
    <location>
        <begin position="25"/>
        <end position="377"/>
    </location>
</feature>
<feature type="domain" description="AMP-binding enzyme C-terminal" evidence="3">
    <location>
        <begin position="427"/>
        <end position="501"/>
    </location>
</feature>
<gene>
    <name evidence="4" type="ORF">ACFP3M_04760</name>
</gene>
<dbReference type="InterPro" id="IPR042099">
    <property type="entry name" value="ANL_N_sf"/>
</dbReference>
<dbReference type="Proteomes" id="UP001596241">
    <property type="component" value="Unassembled WGS sequence"/>
</dbReference>
<accession>A0ABW1FD65</accession>
<keyword evidence="5" id="KW-1185">Reference proteome</keyword>
<name>A0ABW1FD65_9ACTN</name>